<evidence type="ECO:0000313" key="14">
    <source>
        <dbReference type="Proteomes" id="UP000629468"/>
    </source>
</evidence>
<dbReference type="SUPFAM" id="SSF54373">
    <property type="entry name" value="FAD-linked reductases, C-terminal domain"/>
    <property type="match status" value="1"/>
</dbReference>
<dbReference type="InterPro" id="IPR004572">
    <property type="entry name" value="Protoporphyrinogen_oxidase"/>
</dbReference>
<dbReference type="SUPFAM" id="SSF51905">
    <property type="entry name" value="FAD/NAD(P)-binding domain"/>
    <property type="match status" value="1"/>
</dbReference>
<keyword evidence="6 11" id="KW-0274">FAD</keyword>
<dbReference type="PANTHER" id="PTHR42923">
    <property type="entry name" value="PROTOPORPHYRINOGEN OXIDASE"/>
    <property type="match status" value="1"/>
</dbReference>
<comment type="function">
    <text evidence="1 11">Catalyzes the 6-electron oxidation of protoporphyrinogen-IX to form protoporphyrin-IX.</text>
</comment>
<keyword evidence="8 11" id="KW-0350">Heme biosynthesis</keyword>
<proteinExistence type="inferred from homology"/>
<dbReference type="GO" id="GO:0006782">
    <property type="term" value="P:protoporphyrinogen IX biosynthetic process"/>
    <property type="evidence" value="ECO:0007669"/>
    <property type="project" value="UniProtKB-UniRule"/>
</dbReference>
<dbReference type="AlphaFoldDB" id="A0A8H7EY61"/>
<evidence type="ECO:0000256" key="7">
    <source>
        <dbReference type="ARBA" id="ARBA00023002"/>
    </source>
</evidence>
<comment type="pathway">
    <text evidence="2 11">Porphyrin-containing compound metabolism; protoporphyrin-IX biosynthesis; protoporphyrin-IX from protoporphyrinogen-IX: step 1/1.</text>
</comment>
<evidence type="ECO:0000256" key="6">
    <source>
        <dbReference type="ARBA" id="ARBA00022827"/>
    </source>
</evidence>
<sequence>MQIAVLGGGLSGLGAAHALAHRFPAAQLLLFERGRPLGGWAQSLRHGRILLEGGPRTLRPNGAAALELIRALGIEDQLLVVPKSSPASKNRYVYIRPGQLPGLSGLCVVGPSLLRQFLWPIIRAPLRYALYKNAPDGQDESVDSFMSRILGDDMATALGSALIHGIYAADSRQLSAHATLPFFSSKDRKKFLENSASNFESDVLQPWPNVGNLHNKLEHASAFSFKDGMETLTRALEEHLEAKSNVQIFRESPVLNLAMRKDRTMQLSYFRSGSTSTSVSTINPTHVVSALPLPTLHSITQPRNTHDTLPSNVPLHLNANPSSSVHVLNLVFPGPPANIHPSGFGYLIPRPREGYPTQATDAQPGILGVVFDSCTCSEQDGSNLTPEEWYHKGTHTKITVMLGGPYPLYIPPTTPNFPTSTTDIPHPIQIILKHLSTHFFQLKSNYALPPPIYYHLWRNVNCIPTYLPGHRSRMDEMKTMLKKDVSEGGWNGKLEVIGAGVDGVSVPDCLLAGRNAGLSWL</sequence>
<dbReference type="InterPro" id="IPR002937">
    <property type="entry name" value="Amino_oxidase"/>
</dbReference>
<dbReference type="Proteomes" id="UP000629468">
    <property type="component" value="Unassembled WGS sequence"/>
</dbReference>
<evidence type="ECO:0000313" key="13">
    <source>
        <dbReference type="EMBL" id="KAF7763530.1"/>
    </source>
</evidence>
<name>A0A8H7EY61_AGABI</name>
<protein>
    <recommendedName>
        <fullName evidence="4 11">Protoporphyrinogen oxidase</fullName>
        <ecNumber evidence="4 11">1.3.3.4</ecNumber>
    </recommendedName>
</protein>
<evidence type="ECO:0000256" key="2">
    <source>
        <dbReference type="ARBA" id="ARBA00005073"/>
    </source>
</evidence>
<evidence type="ECO:0000256" key="8">
    <source>
        <dbReference type="ARBA" id="ARBA00023133"/>
    </source>
</evidence>
<evidence type="ECO:0000259" key="12">
    <source>
        <dbReference type="Pfam" id="PF01593"/>
    </source>
</evidence>
<evidence type="ECO:0000256" key="4">
    <source>
        <dbReference type="ARBA" id="ARBA00012867"/>
    </source>
</evidence>
<comment type="subcellular location">
    <subcellularLocation>
        <location evidence="11">Mitochondrion inner membrane</location>
    </subcellularLocation>
</comment>
<dbReference type="PANTHER" id="PTHR42923:SF3">
    <property type="entry name" value="PROTOPORPHYRINOGEN OXIDASE"/>
    <property type="match status" value="1"/>
</dbReference>
<comment type="caution">
    <text evidence="13">The sequence shown here is derived from an EMBL/GenBank/DDBJ whole genome shotgun (WGS) entry which is preliminary data.</text>
</comment>
<dbReference type="NCBIfam" id="TIGR00562">
    <property type="entry name" value="proto_IX_ox"/>
    <property type="match status" value="1"/>
</dbReference>
<evidence type="ECO:0000256" key="3">
    <source>
        <dbReference type="ARBA" id="ARBA00010551"/>
    </source>
</evidence>
<dbReference type="UniPathway" id="UPA00251">
    <property type="reaction ID" value="UER00324"/>
</dbReference>
<accession>A0A8H7EY61</accession>
<dbReference type="Pfam" id="PF01593">
    <property type="entry name" value="Amino_oxidase"/>
    <property type="match status" value="1"/>
</dbReference>
<feature type="domain" description="Amine oxidase" evidence="12">
    <location>
        <begin position="10"/>
        <end position="336"/>
    </location>
</feature>
<dbReference type="GO" id="GO:0005743">
    <property type="term" value="C:mitochondrial inner membrane"/>
    <property type="evidence" value="ECO:0007669"/>
    <property type="project" value="UniProtKB-SubCell"/>
</dbReference>
<evidence type="ECO:0000256" key="1">
    <source>
        <dbReference type="ARBA" id="ARBA00002600"/>
    </source>
</evidence>
<dbReference type="InterPro" id="IPR036188">
    <property type="entry name" value="FAD/NAD-bd_sf"/>
</dbReference>
<keyword evidence="9 11" id="KW-0627">Porphyrin biosynthesis</keyword>
<comment type="catalytic activity">
    <reaction evidence="10 11">
        <text>protoporphyrinogen IX + 3 O2 = protoporphyrin IX + 3 H2O2</text>
        <dbReference type="Rhea" id="RHEA:25576"/>
        <dbReference type="ChEBI" id="CHEBI:15379"/>
        <dbReference type="ChEBI" id="CHEBI:16240"/>
        <dbReference type="ChEBI" id="CHEBI:57306"/>
        <dbReference type="ChEBI" id="CHEBI:57307"/>
        <dbReference type="EC" id="1.3.3.4"/>
    </reaction>
</comment>
<dbReference type="EMBL" id="JABXXO010000011">
    <property type="protein sequence ID" value="KAF7763530.1"/>
    <property type="molecule type" value="Genomic_DNA"/>
</dbReference>
<dbReference type="EC" id="1.3.3.4" evidence="4 11"/>
<comment type="cofactor">
    <cofactor evidence="11">
        <name>FAD</name>
        <dbReference type="ChEBI" id="CHEBI:57692"/>
    </cofactor>
    <text evidence="11">Binds 1 FAD per subunit.</text>
</comment>
<evidence type="ECO:0000256" key="9">
    <source>
        <dbReference type="ARBA" id="ARBA00023244"/>
    </source>
</evidence>
<organism evidence="13 14">
    <name type="scientific">Agaricus bisporus var. burnettii</name>
    <dbReference type="NCBI Taxonomy" id="192524"/>
    <lineage>
        <taxon>Eukaryota</taxon>
        <taxon>Fungi</taxon>
        <taxon>Dikarya</taxon>
        <taxon>Basidiomycota</taxon>
        <taxon>Agaricomycotina</taxon>
        <taxon>Agaricomycetes</taxon>
        <taxon>Agaricomycetidae</taxon>
        <taxon>Agaricales</taxon>
        <taxon>Agaricineae</taxon>
        <taxon>Agaricaceae</taxon>
        <taxon>Agaricus</taxon>
    </lineage>
</organism>
<evidence type="ECO:0000256" key="11">
    <source>
        <dbReference type="RuleBase" id="RU367069"/>
    </source>
</evidence>
<keyword evidence="7 11" id="KW-0560">Oxidoreductase</keyword>
<evidence type="ECO:0000256" key="10">
    <source>
        <dbReference type="ARBA" id="ARBA00047554"/>
    </source>
</evidence>
<evidence type="ECO:0000256" key="5">
    <source>
        <dbReference type="ARBA" id="ARBA00022630"/>
    </source>
</evidence>
<reference evidence="13 14" key="1">
    <citation type="journal article" name="Sci. Rep.">
        <title>Telomere-to-telomere assembled and centromere annotated genomes of the two main subspecies of the button mushroom Agaricus bisporus reveal especially polymorphic chromosome ends.</title>
        <authorList>
            <person name="Sonnenberg A.S.M."/>
            <person name="Sedaghat-Telgerd N."/>
            <person name="Lavrijssen B."/>
            <person name="Ohm R.A."/>
            <person name="Hendrickx P.M."/>
            <person name="Scholtmeijer K."/>
            <person name="Baars J.J.P."/>
            <person name="van Peer A."/>
        </authorList>
    </citation>
    <scope>NUCLEOTIDE SEQUENCE [LARGE SCALE GENOMIC DNA]</scope>
    <source>
        <strain evidence="13 14">H119_p4</strain>
    </source>
</reference>
<comment type="similarity">
    <text evidence="3 11">Belongs to the protoporphyrinogen/coproporphyrinogen oxidase family. Protoporphyrinogen oxidase subfamily.</text>
</comment>
<dbReference type="Gene3D" id="3.50.50.60">
    <property type="entry name" value="FAD/NAD(P)-binding domain"/>
    <property type="match status" value="1"/>
</dbReference>
<gene>
    <name evidence="13" type="ORF">Agabi119p4_8067</name>
</gene>
<keyword evidence="5 11" id="KW-0285">Flavoprotein</keyword>
<dbReference type="GO" id="GO:0004729">
    <property type="term" value="F:oxygen-dependent protoporphyrinogen oxidase activity"/>
    <property type="evidence" value="ECO:0007669"/>
    <property type="project" value="UniProtKB-UniRule"/>
</dbReference>
<dbReference type="InterPro" id="IPR050464">
    <property type="entry name" value="Zeta_carotene_desat/Oxidored"/>
</dbReference>